<dbReference type="SUPFAM" id="SSF56091">
    <property type="entry name" value="DNA ligase/mRNA capping enzyme, catalytic domain"/>
    <property type="match status" value="1"/>
</dbReference>
<feature type="domain" description="RNA ligase" evidence="1">
    <location>
        <begin position="131"/>
        <end position="286"/>
    </location>
</feature>
<dbReference type="Pfam" id="PF09414">
    <property type="entry name" value="RNA_ligase"/>
    <property type="match status" value="1"/>
</dbReference>
<sequence length="306" mass="35863">MDRALWSDGGYYQENGATVCLEHDLAFNRTQLSVEEVRQAAGITTILLPEHLSEDCQYDRYGNQLVANDQRLRGDIFDRPDVQKYLGEGGFLGDFSVAVSYPSTPHLHWSDGVQRDDKRMRPQDLANFIGKEIVATEKRDGENNTLYPDRIHARSVDGRHHPSRDWLKNWWSKFRHEIPEGHRICGEGLWARHSIAYHLGKDGMFFEGFSMWDDRNRCLSWDETMLYFELLGIKSVPVLYRGIFDEDVIKKLYDPKRDYEKSEGYVIRLAEGFHYSKFQQSVCKYVRKDHVQTKDHWMHSEIVPNI</sequence>
<evidence type="ECO:0000259" key="1">
    <source>
        <dbReference type="Pfam" id="PF09414"/>
    </source>
</evidence>
<dbReference type="PANTHER" id="PTHR43883">
    <property type="entry name" value="SLR0207 PROTEIN"/>
    <property type="match status" value="1"/>
</dbReference>
<proteinExistence type="predicted"/>
<dbReference type="Gene3D" id="3.30.470.30">
    <property type="entry name" value="DNA ligase/mRNA capping enzyme"/>
    <property type="match status" value="1"/>
</dbReference>
<dbReference type="InterPro" id="IPR021122">
    <property type="entry name" value="RNA_ligase_dom_REL/Rnl2"/>
</dbReference>
<name>A0ABR5KRL1_PSEAV</name>
<organism evidence="2 3">
    <name type="scientific">Pseudomonas amygdali pv. lachrymans</name>
    <name type="common">Pseudomonas syringae pv. lachrymans</name>
    <dbReference type="NCBI Taxonomy" id="53707"/>
    <lineage>
        <taxon>Bacteria</taxon>
        <taxon>Pseudomonadati</taxon>
        <taxon>Pseudomonadota</taxon>
        <taxon>Gammaproteobacteria</taxon>
        <taxon>Pseudomonadales</taxon>
        <taxon>Pseudomonadaceae</taxon>
        <taxon>Pseudomonas</taxon>
        <taxon>Pseudomonas amygdali</taxon>
    </lineage>
</organism>
<accession>A0ABR5KRL1</accession>
<reference evidence="2 3" key="2">
    <citation type="submission" date="2015-10" db="EMBL/GenBank/DDBJ databases">
        <title>Comparative genomics and high-throughput reverse genetic screens identify a new phytobacterial MAMP and an Arabidopsis receptor required for immune elicitation.</title>
        <authorList>
            <person name="Mott G.A."/>
            <person name="Thakur S."/>
            <person name="Wang P.W."/>
            <person name="Desveaux D."/>
            <person name="Guttman D.S."/>
        </authorList>
    </citation>
    <scope>NUCLEOTIDE SEQUENCE [LARGE SCALE GENOMIC DNA]</scope>
    <source>
        <strain evidence="2 3">107</strain>
    </source>
</reference>
<keyword evidence="3" id="KW-1185">Reference proteome</keyword>
<evidence type="ECO:0000313" key="2">
    <source>
        <dbReference type="EMBL" id="KPC17398.1"/>
    </source>
</evidence>
<gene>
    <name evidence="2" type="ORF">AC499_0600</name>
</gene>
<protein>
    <recommendedName>
        <fullName evidence="1">RNA ligase domain-containing protein</fullName>
    </recommendedName>
</protein>
<dbReference type="InterPro" id="IPR052732">
    <property type="entry name" value="Cell-binding_unc_protein"/>
</dbReference>
<dbReference type="EMBL" id="LGLK01000057">
    <property type="protein sequence ID" value="KPC17398.1"/>
    <property type="molecule type" value="Genomic_DNA"/>
</dbReference>
<evidence type="ECO:0000313" key="3">
    <source>
        <dbReference type="Proteomes" id="UP000037943"/>
    </source>
</evidence>
<comment type="caution">
    <text evidence="2">The sequence shown here is derived from an EMBL/GenBank/DDBJ whole genome shotgun (WGS) entry which is preliminary data.</text>
</comment>
<dbReference type="Proteomes" id="UP000037943">
    <property type="component" value="Unassembled WGS sequence"/>
</dbReference>
<reference evidence="2 3" key="1">
    <citation type="submission" date="2015-07" db="EMBL/GenBank/DDBJ databases">
        <authorList>
            <person name="O'Brien H.E."/>
            <person name="Thakur S."/>
            <person name="Gong Y."/>
            <person name="Wang P.W."/>
            <person name="Guttman D.S."/>
        </authorList>
    </citation>
    <scope>NUCLEOTIDE SEQUENCE [LARGE SCALE GENOMIC DNA]</scope>
    <source>
        <strain evidence="2 3">107</strain>
    </source>
</reference>
<dbReference type="PANTHER" id="PTHR43883:SF1">
    <property type="entry name" value="GLUCONOKINASE"/>
    <property type="match status" value="1"/>
</dbReference>